<sequence length="203" mass="22966">MPTDRTRALISHELILKTDSDKLKTEEADCVKAVIHNQETKETEPIGITALSPTQPSSQIVSPKLSPLKHAFKILASFDCSSTTLTIEQKKELLTMEESLKELADRAAKAVQDNNHLIAKESMKQTISRNLDRNLIRYKEVVSEVKQVEQKLTALSAERKEIFRSCKKMKMELEALGKEWAEHEPKAKVVEEEEKPVEADGEE</sequence>
<evidence type="ECO:0000313" key="2">
    <source>
        <dbReference type="EMBL" id="MBA0629438.1"/>
    </source>
</evidence>
<dbReference type="Proteomes" id="UP000593561">
    <property type="component" value="Unassembled WGS sequence"/>
</dbReference>
<dbReference type="EMBL" id="JABFAC010000011">
    <property type="protein sequence ID" value="MBA0629438.1"/>
    <property type="molecule type" value="Genomic_DNA"/>
</dbReference>
<keyword evidence="3" id="KW-1185">Reference proteome</keyword>
<name>A0A7J8STK3_GOSDV</name>
<gene>
    <name evidence="2" type="ORF">Godav_023995</name>
</gene>
<feature type="coiled-coil region" evidence="1">
    <location>
        <begin position="93"/>
        <end position="165"/>
    </location>
</feature>
<evidence type="ECO:0000313" key="3">
    <source>
        <dbReference type="Proteomes" id="UP000593561"/>
    </source>
</evidence>
<reference evidence="2 3" key="1">
    <citation type="journal article" date="2019" name="Genome Biol. Evol.">
        <title>Insights into the evolution of the New World diploid cottons (Gossypium, subgenus Houzingenia) based on genome sequencing.</title>
        <authorList>
            <person name="Grover C.E."/>
            <person name="Arick M.A. 2nd"/>
            <person name="Thrash A."/>
            <person name="Conover J.L."/>
            <person name="Sanders W.S."/>
            <person name="Peterson D.G."/>
            <person name="Frelichowski J.E."/>
            <person name="Scheffler J.A."/>
            <person name="Scheffler B.E."/>
            <person name="Wendel J.F."/>
        </authorList>
    </citation>
    <scope>NUCLEOTIDE SEQUENCE [LARGE SCALE GENOMIC DNA]</scope>
    <source>
        <strain evidence="2">27</strain>
        <tissue evidence="2">Leaf</tissue>
    </source>
</reference>
<evidence type="ECO:0000256" key="1">
    <source>
        <dbReference type="SAM" id="Coils"/>
    </source>
</evidence>
<proteinExistence type="predicted"/>
<keyword evidence="1" id="KW-0175">Coiled coil</keyword>
<accession>A0A7J8STK3</accession>
<organism evidence="2 3">
    <name type="scientific">Gossypium davidsonii</name>
    <name type="common">Davidson's cotton</name>
    <name type="synonym">Gossypium klotzschianum subsp. davidsonii</name>
    <dbReference type="NCBI Taxonomy" id="34287"/>
    <lineage>
        <taxon>Eukaryota</taxon>
        <taxon>Viridiplantae</taxon>
        <taxon>Streptophyta</taxon>
        <taxon>Embryophyta</taxon>
        <taxon>Tracheophyta</taxon>
        <taxon>Spermatophyta</taxon>
        <taxon>Magnoliopsida</taxon>
        <taxon>eudicotyledons</taxon>
        <taxon>Gunneridae</taxon>
        <taxon>Pentapetalae</taxon>
        <taxon>rosids</taxon>
        <taxon>malvids</taxon>
        <taxon>Malvales</taxon>
        <taxon>Malvaceae</taxon>
        <taxon>Malvoideae</taxon>
        <taxon>Gossypium</taxon>
    </lineage>
</organism>
<comment type="caution">
    <text evidence="2">The sequence shown here is derived from an EMBL/GenBank/DDBJ whole genome shotgun (WGS) entry which is preliminary data.</text>
</comment>
<protein>
    <submittedName>
        <fullName evidence="2">Uncharacterized protein</fullName>
    </submittedName>
</protein>
<dbReference type="AlphaFoldDB" id="A0A7J8STK3"/>